<accession>A0A971M3S2</accession>
<dbReference type="SUPFAM" id="SSF56349">
    <property type="entry name" value="DNA breaking-rejoining enzymes"/>
    <property type="match status" value="1"/>
</dbReference>
<dbReference type="InterPro" id="IPR022000">
    <property type="entry name" value="Min27-like_integrase_DNA_bind"/>
</dbReference>
<dbReference type="GO" id="GO:0003677">
    <property type="term" value="F:DNA binding"/>
    <property type="evidence" value="ECO:0007669"/>
    <property type="project" value="InterPro"/>
</dbReference>
<evidence type="ECO:0000256" key="1">
    <source>
        <dbReference type="ARBA" id="ARBA00023172"/>
    </source>
</evidence>
<dbReference type="GO" id="GO:0006310">
    <property type="term" value="P:DNA recombination"/>
    <property type="evidence" value="ECO:0007669"/>
    <property type="project" value="UniProtKB-KW"/>
</dbReference>
<dbReference type="Pfam" id="PF00589">
    <property type="entry name" value="Phage_integrase"/>
    <property type="match status" value="1"/>
</dbReference>
<evidence type="ECO:0000259" key="3">
    <source>
        <dbReference type="Pfam" id="PF12167"/>
    </source>
</evidence>
<protein>
    <submittedName>
        <fullName evidence="4">Tyrosine-type recombinase/integrase</fullName>
    </submittedName>
</protein>
<name>A0A971M3S2_9BACT</name>
<sequence length="197" mass="22960">MGLYKRGQTWWIDFSYKGKRVRHSTETDDKKLAEKIYHKVMTEVVEGKYFASPVEDVTFQDLAEDYLSGELFSAILNQKRVRDSLHPECPYVFFREGQRIKHILKSWDKACKDTGIEGRLFHDLRRTAVRNMVRAGIPERVAMRISGHKTRAVFDRYNIVNEKDLKEACEKLSALFDCHEIIAGSEENCHNFVTIAK</sequence>
<reference evidence="4" key="1">
    <citation type="journal article" date="2020" name="Biotechnol. Biofuels">
        <title>New insights from the biogas microbiome by comprehensive genome-resolved metagenomics of nearly 1600 species originating from multiple anaerobic digesters.</title>
        <authorList>
            <person name="Campanaro S."/>
            <person name="Treu L."/>
            <person name="Rodriguez-R L.M."/>
            <person name="Kovalovszki A."/>
            <person name="Ziels R.M."/>
            <person name="Maus I."/>
            <person name="Zhu X."/>
            <person name="Kougias P.G."/>
            <person name="Basile A."/>
            <person name="Luo G."/>
            <person name="Schluter A."/>
            <person name="Konstantinidis K.T."/>
            <person name="Angelidaki I."/>
        </authorList>
    </citation>
    <scope>NUCLEOTIDE SEQUENCE</scope>
    <source>
        <strain evidence="4">AS06rmzACSIP_7</strain>
    </source>
</reference>
<keyword evidence="1" id="KW-0233">DNA recombination</keyword>
<feature type="domain" description="Tyr recombinase" evidence="2">
    <location>
        <begin position="83"/>
        <end position="162"/>
    </location>
</feature>
<feature type="domain" description="Min27-like integrase DNA-binding" evidence="3">
    <location>
        <begin position="3"/>
        <end position="45"/>
    </location>
</feature>
<organism evidence="4 5">
    <name type="scientific">Syntrophorhabdus aromaticivorans</name>
    <dbReference type="NCBI Taxonomy" id="328301"/>
    <lineage>
        <taxon>Bacteria</taxon>
        <taxon>Pseudomonadati</taxon>
        <taxon>Thermodesulfobacteriota</taxon>
        <taxon>Syntrophorhabdia</taxon>
        <taxon>Syntrophorhabdales</taxon>
        <taxon>Syntrophorhabdaceae</taxon>
        <taxon>Syntrophorhabdus</taxon>
    </lineage>
</organism>
<evidence type="ECO:0000259" key="2">
    <source>
        <dbReference type="Pfam" id="PF00589"/>
    </source>
</evidence>
<gene>
    <name evidence="4" type="ORF">GXY80_06995</name>
</gene>
<dbReference type="InterPro" id="IPR011010">
    <property type="entry name" value="DNA_brk_join_enz"/>
</dbReference>
<dbReference type="GO" id="GO:0015074">
    <property type="term" value="P:DNA integration"/>
    <property type="evidence" value="ECO:0007669"/>
    <property type="project" value="InterPro"/>
</dbReference>
<dbReference type="Gene3D" id="1.10.443.10">
    <property type="entry name" value="Intergrase catalytic core"/>
    <property type="match status" value="1"/>
</dbReference>
<dbReference type="InterPro" id="IPR002104">
    <property type="entry name" value="Integrase_catalytic"/>
</dbReference>
<comment type="caution">
    <text evidence="4">The sequence shown here is derived from an EMBL/GenBank/DDBJ whole genome shotgun (WGS) entry which is preliminary data.</text>
</comment>
<dbReference type="AlphaFoldDB" id="A0A971M3S2"/>
<evidence type="ECO:0000313" key="4">
    <source>
        <dbReference type="EMBL" id="NLW35213.1"/>
    </source>
</evidence>
<dbReference type="InterPro" id="IPR013762">
    <property type="entry name" value="Integrase-like_cat_sf"/>
</dbReference>
<dbReference type="Pfam" id="PF12167">
    <property type="entry name" value="Arm-DNA-bind_2"/>
    <property type="match status" value="1"/>
</dbReference>
<proteinExistence type="predicted"/>
<dbReference type="EMBL" id="JAAYEE010000115">
    <property type="protein sequence ID" value="NLW35213.1"/>
    <property type="molecule type" value="Genomic_DNA"/>
</dbReference>
<evidence type="ECO:0000313" key="5">
    <source>
        <dbReference type="Proteomes" id="UP000777265"/>
    </source>
</evidence>
<reference evidence="4" key="2">
    <citation type="submission" date="2020-01" db="EMBL/GenBank/DDBJ databases">
        <authorList>
            <person name="Campanaro S."/>
        </authorList>
    </citation>
    <scope>NUCLEOTIDE SEQUENCE</scope>
    <source>
        <strain evidence="4">AS06rmzACSIP_7</strain>
    </source>
</reference>
<dbReference type="Proteomes" id="UP000777265">
    <property type="component" value="Unassembled WGS sequence"/>
</dbReference>